<feature type="transmembrane region" description="Helical" evidence="1">
    <location>
        <begin position="86"/>
        <end position="107"/>
    </location>
</feature>
<evidence type="ECO:0008006" key="3">
    <source>
        <dbReference type="Google" id="ProtNLM"/>
    </source>
</evidence>
<dbReference type="HOGENOM" id="CLU_1554543_0_0_4"/>
<feature type="transmembrane region" description="Helical" evidence="1">
    <location>
        <begin position="48"/>
        <end position="66"/>
    </location>
</feature>
<evidence type="ECO:0000313" key="2">
    <source>
        <dbReference type="EMBL" id="CCG19755.1"/>
    </source>
</evidence>
<dbReference type="BioCyc" id="TASI1091495:G13GE-962-MONOMER"/>
<evidence type="ECO:0000256" key="1">
    <source>
        <dbReference type="SAM" id="Phobius"/>
    </source>
</evidence>
<protein>
    <recommendedName>
        <fullName evidence="3">Transmembrane protein</fullName>
    </recommendedName>
</protein>
<gene>
    <name evidence="2" type="ORF">KUM_0967</name>
</gene>
<feature type="transmembrane region" description="Helical" evidence="1">
    <location>
        <begin position="119"/>
        <end position="142"/>
    </location>
</feature>
<proteinExistence type="predicted"/>
<reference evidence="2" key="1">
    <citation type="journal article" date="2012" name="Vet. Microbiol.">
        <title>Comparative genomic analyses of the Taylorellae.</title>
        <authorList>
            <person name="Hauser H."/>
            <person name="Richter D.C."/>
            <person name="van Tonder A."/>
            <person name="Clark L."/>
            <person name="Preston A."/>
        </authorList>
    </citation>
    <scope>NUCLEOTIDE SEQUENCE</scope>
    <source>
        <strain evidence="2">14/45</strain>
    </source>
</reference>
<sequence>MMILGLSGLLALFFILDIFTALVLIYVLFKITIPFLTGSIGFHTTETVLIGLVTLIAIVIVGWILFKRITAFVAKTRSPNTPTMVVKTLCTEWLVIAITSIFSYFLISSFTRGFGVGPSGFLVTLLELAFTAILVVLWIYYFQTSQNVLKVFGANADPSPKNLLKVSKEHIAL</sequence>
<organism evidence="2">
    <name type="scientific">Taylorella asinigenitalis 14/45</name>
    <dbReference type="NCBI Taxonomy" id="1091495"/>
    <lineage>
        <taxon>Bacteria</taxon>
        <taxon>Pseudomonadati</taxon>
        <taxon>Pseudomonadota</taxon>
        <taxon>Betaproteobacteria</taxon>
        <taxon>Burkholderiales</taxon>
        <taxon>Alcaligenaceae</taxon>
        <taxon>Taylorella</taxon>
    </lineage>
</organism>
<keyword evidence="1" id="KW-0472">Membrane</keyword>
<dbReference type="RefSeq" id="WP_015551807.1">
    <property type="nucleotide sequence ID" value="NC_021033.1"/>
</dbReference>
<feature type="transmembrane region" description="Helical" evidence="1">
    <location>
        <begin position="7"/>
        <end position="28"/>
    </location>
</feature>
<keyword evidence="1" id="KW-0812">Transmembrane</keyword>
<dbReference type="KEGG" id="tat:KUM_0967"/>
<dbReference type="AlphaFoldDB" id="I7IC13"/>
<name>I7IC13_9BURK</name>
<dbReference type="EMBL" id="HE681424">
    <property type="protein sequence ID" value="CCG19755.1"/>
    <property type="molecule type" value="Genomic_DNA"/>
</dbReference>
<accession>I7IC13</accession>
<keyword evidence="1" id="KW-1133">Transmembrane helix</keyword>